<dbReference type="GO" id="GO:0016787">
    <property type="term" value="F:hydrolase activity"/>
    <property type="evidence" value="ECO:0007669"/>
    <property type="project" value="UniProtKB-KW"/>
</dbReference>
<keyword evidence="3" id="KW-1185">Reference proteome</keyword>
<reference evidence="2" key="1">
    <citation type="submission" date="2021-11" db="EMBL/GenBank/DDBJ databases">
        <title>Vibrio ZSDE26 sp. nov. and Vibrio ZSDZ34 sp. nov., isolated from coastal seawater in Qingdao.</title>
        <authorList>
            <person name="Zhang P."/>
        </authorList>
    </citation>
    <scope>NUCLEOTIDE SEQUENCE</scope>
    <source>
        <strain evidence="2">ZSDZ34</strain>
    </source>
</reference>
<protein>
    <submittedName>
        <fullName evidence="2">Alpha/beta hydrolase</fullName>
    </submittedName>
</protein>
<organism evidence="2 3">
    <name type="scientific">Vibrio gelatinilyticus</name>
    <dbReference type="NCBI Taxonomy" id="2893468"/>
    <lineage>
        <taxon>Bacteria</taxon>
        <taxon>Pseudomonadati</taxon>
        <taxon>Pseudomonadota</taxon>
        <taxon>Gammaproteobacteria</taxon>
        <taxon>Vibrionales</taxon>
        <taxon>Vibrionaceae</taxon>
        <taxon>Vibrio</taxon>
    </lineage>
</organism>
<dbReference type="Proteomes" id="UP001139488">
    <property type="component" value="Unassembled WGS sequence"/>
</dbReference>
<dbReference type="InterPro" id="IPR029058">
    <property type="entry name" value="AB_hydrolase_fold"/>
</dbReference>
<gene>
    <name evidence="2" type="ORF">LNL84_05745</name>
</gene>
<dbReference type="EMBL" id="JAJNNZ010000003">
    <property type="protein sequence ID" value="MCJ2376335.1"/>
    <property type="molecule type" value="Genomic_DNA"/>
</dbReference>
<evidence type="ECO:0000313" key="2">
    <source>
        <dbReference type="EMBL" id="MCJ2376335.1"/>
    </source>
</evidence>
<accession>A0A9X1WDC8</accession>
<dbReference type="SUPFAM" id="SSF53474">
    <property type="entry name" value="alpha/beta-Hydrolases"/>
    <property type="match status" value="1"/>
</dbReference>
<dbReference type="Pfam" id="PF00561">
    <property type="entry name" value="Abhydrolase_1"/>
    <property type="match status" value="1"/>
</dbReference>
<dbReference type="RefSeq" id="WP_244355772.1">
    <property type="nucleotide sequence ID" value="NZ_JAJNNZ010000003.1"/>
</dbReference>
<feature type="domain" description="AB hydrolase-1" evidence="1">
    <location>
        <begin position="98"/>
        <end position="317"/>
    </location>
</feature>
<dbReference type="AlphaFoldDB" id="A0A9X1WDC8"/>
<evidence type="ECO:0000259" key="1">
    <source>
        <dbReference type="Pfam" id="PF00561"/>
    </source>
</evidence>
<comment type="caution">
    <text evidence="2">The sequence shown here is derived from an EMBL/GenBank/DDBJ whole genome shotgun (WGS) entry which is preliminary data.</text>
</comment>
<dbReference type="InterPro" id="IPR000073">
    <property type="entry name" value="AB_hydrolase_1"/>
</dbReference>
<evidence type="ECO:0000313" key="3">
    <source>
        <dbReference type="Proteomes" id="UP001139488"/>
    </source>
</evidence>
<proteinExistence type="predicted"/>
<dbReference type="PANTHER" id="PTHR45763">
    <property type="entry name" value="HYDROLASE, ALPHA/BETA FOLD FAMILY PROTEIN, EXPRESSED-RELATED"/>
    <property type="match status" value="1"/>
</dbReference>
<name>A0A9X1WDC8_9VIBR</name>
<dbReference type="PANTHER" id="PTHR45763:SF46">
    <property type="entry name" value="AB HYDROLASE-1 DOMAIN-CONTAINING PROTEIN"/>
    <property type="match status" value="1"/>
</dbReference>
<sequence length="340" mass="37004">MSLLLTIIGLLVALIVIFNHIGVRVRKKGMRPISAQEIEDAGQKYALTNDGRLVAYAVYGSEQPGADVVINMHGSALEAGFEKATYANICHALNVKGIAISLPGCGFTDQKPGRKVIEWASEDLAAVLKAERVEQFHITGHSQGTPHAMAAALTYPDRVIGLGLNAPFLPPELNQELGFSRTIGSGRTPHSSSLKKYNMGWYFSVFRIVFGMLPPSVATGVLRKGFPKVEADKELVERFHASLKRGVVRGTSGSTWETAQDSCFDWGFDVRDLSHSNAFVWHADDDNTVPSIQGKWLAGLLGADHKHEEEGYGHLTYCSGQYQKPDKSIVAAMIKGVSQP</sequence>
<keyword evidence="2" id="KW-0378">Hydrolase</keyword>
<dbReference type="Gene3D" id="3.40.50.1820">
    <property type="entry name" value="alpha/beta hydrolase"/>
    <property type="match status" value="1"/>
</dbReference>